<evidence type="ECO:0008006" key="16">
    <source>
        <dbReference type="Google" id="ProtNLM"/>
    </source>
</evidence>
<keyword evidence="2" id="KW-1003">Cell membrane</keyword>
<dbReference type="EMBL" id="CM002876">
    <property type="protein sequence ID" value="KFK28123.1"/>
    <property type="molecule type" value="Genomic_DNA"/>
</dbReference>
<dbReference type="InterPro" id="IPR044959">
    <property type="entry name" value="AGP"/>
</dbReference>
<evidence type="ECO:0000256" key="9">
    <source>
        <dbReference type="ARBA" id="ARBA00025294"/>
    </source>
</evidence>
<dbReference type="Gramene" id="KFK28123">
    <property type="protein sequence ID" value="KFK28123"/>
    <property type="gene ID" value="AALP_AA8G475500"/>
</dbReference>
<keyword evidence="5" id="KW-0654">Proteoglycan</keyword>
<keyword evidence="4 13" id="KW-0732">Signal</keyword>
<organism evidence="14 15">
    <name type="scientific">Arabis alpina</name>
    <name type="common">Alpine rock-cress</name>
    <dbReference type="NCBI Taxonomy" id="50452"/>
    <lineage>
        <taxon>Eukaryota</taxon>
        <taxon>Viridiplantae</taxon>
        <taxon>Streptophyta</taxon>
        <taxon>Embryophyta</taxon>
        <taxon>Tracheophyta</taxon>
        <taxon>Spermatophyta</taxon>
        <taxon>Magnoliopsida</taxon>
        <taxon>eudicotyledons</taxon>
        <taxon>Gunneridae</taxon>
        <taxon>Pentapetalae</taxon>
        <taxon>rosids</taxon>
        <taxon>malvids</taxon>
        <taxon>Brassicales</taxon>
        <taxon>Brassicaceae</taxon>
        <taxon>Arabideae</taxon>
        <taxon>Arabis</taxon>
    </lineage>
</organism>
<comment type="subcellular location">
    <subcellularLocation>
        <location evidence="1">Cell membrane</location>
        <topology evidence="1">Lipid-anchor</topology>
        <topology evidence="1">GPI-anchor</topology>
    </subcellularLocation>
</comment>
<feature type="transmembrane region" description="Helical" evidence="12">
    <location>
        <begin position="105"/>
        <end position="126"/>
    </location>
</feature>
<evidence type="ECO:0000256" key="1">
    <source>
        <dbReference type="ARBA" id="ARBA00004609"/>
    </source>
</evidence>
<protein>
    <recommendedName>
        <fullName evidence="16">Arabinogalactan protein</fullName>
    </recommendedName>
</protein>
<dbReference type="AlphaFoldDB" id="A0A087GE21"/>
<feature type="chain" id="PRO_5001821883" description="Arabinogalactan protein" evidence="13">
    <location>
        <begin position="24"/>
        <end position="127"/>
    </location>
</feature>
<keyword evidence="12" id="KW-1133">Transmembrane helix</keyword>
<keyword evidence="7" id="KW-0325">Glycoprotein</keyword>
<sequence>MMNYSKVLGFLVVAFLMISFTVAQSPAPAPSHGGGRRISPVAAPKKSTTHAPAISPSPVTAVTPESSASPPSPPQADSPSDSPGTTPSTISDSPSQAPGPVQSGAVSNSFAMFGSLVVMLTAAVLAM</sequence>
<feature type="signal peptide" evidence="13">
    <location>
        <begin position="1"/>
        <end position="23"/>
    </location>
</feature>
<dbReference type="eggNOG" id="ENOG502S8AB">
    <property type="taxonomic scope" value="Eukaryota"/>
</dbReference>
<evidence type="ECO:0000313" key="14">
    <source>
        <dbReference type="EMBL" id="KFK28123.1"/>
    </source>
</evidence>
<gene>
    <name evidence="14" type="ordered locus">AALP_Aa8g475500</name>
</gene>
<accession>A0A087GE21</accession>
<feature type="region of interest" description="Disordered" evidence="11">
    <location>
        <begin position="26"/>
        <end position="104"/>
    </location>
</feature>
<evidence type="ECO:0000256" key="13">
    <source>
        <dbReference type="SAM" id="SignalP"/>
    </source>
</evidence>
<proteinExistence type="inferred from homology"/>
<dbReference type="GO" id="GO:0005886">
    <property type="term" value="C:plasma membrane"/>
    <property type="evidence" value="ECO:0007669"/>
    <property type="project" value="UniProtKB-SubCell"/>
</dbReference>
<dbReference type="GO" id="GO:0098552">
    <property type="term" value="C:side of membrane"/>
    <property type="evidence" value="ECO:0007669"/>
    <property type="project" value="UniProtKB-KW"/>
</dbReference>
<keyword evidence="8" id="KW-0449">Lipoprotein</keyword>
<keyword evidence="3" id="KW-0336">GPI-anchor</keyword>
<evidence type="ECO:0000256" key="10">
    <source>
        <dbReference type="ARBA" id="ARBA00025756"/>
    </source>
</evidence>
<comment type="function">
    <text evidence="9">Proteoglycan that seems to be implicated in diverse developmental roles such as differentiation, cell-cell recognition, embryogenesis and programmed cell death.</text>
</comment>
<dbReference type="OrthoDB" id="1110073at2759"/>
<reference evidence="15" key="1">
    <citation type="journal article" date="2015" name="Nat. Plants">
        <title>Genome expansion of Arabis alpina linked with retrotransposition and reduced symmetric DNA methylation.</title>
        <authorList>
            <person name="Willing E.M."/>
            <person name="Rawat V."/>
            <person name="Mandakova T."/>
            <person name="Maumus F."/>
            <person name="James G.V."/>
            <person name="Nordstroem K.J."/>
            <person name="Becker C."/>
            <person name="Warthmann N."/>
            <person name="Chica C."/>
            <person name="Szarzynska B."/>
            <person name="Zytnicki M."/>
            <person name="Albani M.C."/>
            <person name="Kiefer C."/>
            <person name="Bergonzi S."/>
            <person name="Castaings L."/>
            <person name="Mateos J.L."/>
            <person name="Berns M.C."/>
            <person name="Bujdoso N."/>
            <person name="Piofczyk T."/>
            <person name="de Lorenzo L."/>
            <person name="Barrero-Sicilia C."/>
            <person name="Mateos I."/>
            <person name="Piednoel M."/>
            <person name="Hagmann J."/>
            <person name="Chen-Min-Tao R."/>
            <person name="Iglesias-Fernandez R."/>
            <person name="Schuster S.C."/>
            <person name="Alonso-Blanco C."/>
            <person name="Roudier F."/>
            <person name="Carbonero P."/>
            <person name="Paz-Ares J."/>
            <person name="Davis S.J."/>
            <person name="Pecinka A."/>
            <person name="Quesneville H."/>
            <person name="Colot V."/>
            <person name="Lysak M.A."/>
            <person name="Weigel D."/>
            <person name="Coupland G."/>
            <person name="Schneeberger K."/>
        </authorList>
    </citation>
    <scope>NUCLEOTIDE SEQUENCE [LARGE SCALE GENOMIC DNA]</scope>
    <source>
        <strain evidence="15">cv. Pajares</strain>
    </source>
</reference>
<feature type="compositionally biased region" description="Low complexity" evidence="11">
    <location>
        <begin position="77"/>
        <end position="95"/>
    </location>
</feature>
<dbReference type="PANTHER" id="PTHR36321:SF2">
    <property type="entry name" value="CLASSICAL ARABINOGALACTAN PROTEIN 1"/>
    <property type="match status" value="1"/>
</dbReference>
<keyword evidence="15" id="KW-1185">Reference proteome</keyword>
<evidence type="ECO:0000256" key="5">
    <source>
        <dbReference type="ARBA" id="ARBA00022974"/>
    </source>
</evidence>
<evidence type="ECO:0000256" key="4">
    <source>
        <dbReference type="ARBA" id="ARBA00022729"/>
    </source>
</evidence>
<evidence type="ECO:0000256" key="12">
    <source>
        <dbReference type="SAM" id="Phobius"/>
    </source>
</evidence>
<evidence type="ECO:0000256" key="2">
    <source>
        <dbReference type="ARBA" id="ARBA00022475"/>
    </source>
</evidence>
<comment type="similarity">
    <text evidence="10">Belongs to the classical AGP family.</text>
</comment>
<evidence type="ECO:0000256" key="8">
    <source>
        <dbReference type="ARBA" id="ARBA00023288"/>
    </source>
</evidence>
<name>A0A087GE21_ARAAL</name>
<evidence type="ECO:0000256" key="3">
    <source>
        <dbReference type="ARBA" id="ARBA00022622"/>
    </source>
</evidence>
<keyword evidence="12" id="KW-0812">Transmembrane</keyword>
<dbReference type="OMA" id="FAMFGSL"/>
<evidence type="ECO:0000313" key="15">
    <source>
        <dbReference type="Proteomes" id="UP000029120"/>
    </source>
</evidence>
<dbReference type="PANTHER" id="PTHR36321">
    <property type="entry name" value="CLASSICAL ARABINOGALACTAN PROTEIN 9"/>
    <property type="match status" value="1"/>
</dbReference>
<keyword evidence="6 12" id="KW-0472">Membrane</keyword>
<dbReference type="Proteomes" id="UP000029120">
    <property type="component" value="Chromosome 8"/>
</dbReference>
<evidence type="ECO:0000256" key="7">
    <source>
        <dbReference type="ARBA" id="ARBA00023180"/>
    </source>
</evidence>
<evidence type="ECO:0000256" key="6">
    <source>
        <dbReference type="ARBA" id="ARBA00023136"/>
    </source>
</evidence>
<evidence type="ECO:0000256" key="11">
    <source>
        <dbReference type="SAM" id="MobiDB-lite"/>
    </source>
</evidence>